<sequence>MEPYVPRKALDVLRERGEEEFRTGVEMVQALVPVLRHNFNVSGWSSTRGT</sequence>
<organism evidence="1 2">
    <name type="scientific">Metallosphaera yellowstonensis MK1</name>
    <dbReference type="NCBI Taxonomy" id="671065"/>
    <lineage>
        <taxon>Archaea</taxon>
        <taxon>Thermoproteota</taxon>
        <taxon>Thermoprotei</taxon>
        <taxon>Sulfolobales</taxon>
        <taxon>Sulfolobaceae</taxon>
        <taxon>Metallosphaera</taxon>
    </lineage>
</organism>
<evidence type="ECO:0000313" key="2">
    <source>
        <dbReference type="Proteomes" id="UP000003980"/>
    </source>
</evidence>
<dbReference type="AlphaFoldDB" id="H2C1Y0"/>
<dbReference type="Proteomes" id="UP000003980">
    <property type="component" value="Unassembled WGS sequence"/>
</dbReference>
<dbReference type="STRING" id="671065.MetMK1DRAFT_00007530"/>
<dbReference type="HOGENOM" id="CLU_3113142_0_0_2"/>
<reference evidence="1 2" key="1">
    <citation type="submission" date="2012-01" db="EMBL/GenBank/DDBJ databases">
        <title>Improved High-Quality Draft sequence of Metallosphaera yellowstonensis MK1.</title>
        <authorList>
            <consortium name="US DOE Joint Genome Institute"/>
            <person name="Lucas S."/>
            <person name="Han J."/>
            <person name="Cheng J.-F."/>
            <person name="Goodwin L."/>
            <person name="Pitluck S."/>
            <person name="Peters L."/>
            <person name="Teshima H."/>
            <person name="Detter J.C."/>
            <person name="Han C."/>
            <person name="Tapia R."/>
            <person name="Land M."/>
            <person name="Hauser L."/>
            <person name="Kyrpides N."/>
            <person name="Kozubal M."/>
            <person name="Macur R.E."/>
            <person name="Jay Z."/>
            <person name="Inskeep W."/>
            <person name="Woyke T."/>
        </authorList>
    </citation>
    <scope>NUCLEOTIDE SEQUENCE [LARGE SCALE GENOMIC DNA]</scope>
    <source>
        <strain evidence="1 2">MK1</strain>
    </source>
</reference>
<accession>H2C1Y0</accession>
<keyword evidence="2" id="KW-1185">Reference proteome</keyword>
<dbReference type="EMBL" id="JH597761">
    <property type="protein sequence ID" value="EHP70251.1"/>
    <property type="molecule type" value="Genomic_DNA"/>
</dbReference>
<name>H2C1Y0_9CREN</name>
<dbReference type="Pfam" id="PF04693">
    <property type="entry name" value="DDE_Tnp_2"/>
    <property type="match status" value="1"/>
</dbReference>
<proteinExistence type="predicted"/>
<evidence type="ECO:0000313" key="1">
    <source>
        <dbReference type="EMBL" id="EHP70251.1"/>
    </source>
</evidence>
<gene>
    <name evidence="1" type="ORF">MetMK1DRAFT_00007530</name>
</gene>
<protein>
    <submittedName>
        <fullName evidence="1">Archaeal putative transposase ISC1217</fullName>
    </submittedName>
</protein>
<dbReference type="InterPro" id="IPR006783">
    <property type="entry name" value="Transposase_ISC1217"/>
</dbReference>